<reference evidence="2" key="1">
    <citation type="submission" date="2017-02" db="UniProtKB">
        <authorList>
            <consortium name="WormBaseParasite"/>
        </authorList>
    </citation>
    <scope>IDENTIFICATION</scope>
</reference>
<dbReference type="WBParaSite" id="HPLM_0001891201-mRNA-1">
    <property type="protein sequence ID" value="HPLM_0001891201-mRNA-1"/>
    <property type="gene ID" value="HPLM_0001891201"/>
</dbReference>
<dbReference type="AlphaFoldDB" id="A0A0N4X3H0"/>
<keyword evidence="1" id="KW-0472">Membrane</keyword>
<sequence length="96" mass="10770">LMYIITAFTLMMAMTVVDVLFAVAAATANYELFTWVNDRVFWINDFMVIVPPLSLTLLSADLRHAILKMIPKSKSPNFVTPVSRSSRGGQCFVRVV</sequence>
<keyword evidence="1" id="KW-0812">Transmembrane</keyword>
<organism evidence="2">
    <name type="scientific">Haemonchus placei</name>
    <name type="common">Barber's pole worm</name>
    <dbReference type="NCBI Taxonomy" id="6290"/>
    <lineage>
        <taxon>Eukaryota</taxon>
        <taxon>Metazoa</taxon>
        <taxon>Ecdysozoa</taxon>
        <taxon>Nematoda</taxon>
        <taxon>Chromadorea</taxon>
        <taxon>Rhabditida</taxon>
        <taxon>Rhabditina</taxon>
        <taxon>Rhabditomorpha</taxon>
        <taxon>Strongyloidea</taxon>
        <taxon>Trichostrongylidae</taxon>
        <taxon>Haemonchus</taxon>
    </lineage>
</organism>
<keyword evidence="1" id="KW-1133">Transmembrane helix</keyword>
<proteinExistence type="predicted"/>
<evidence type="ECO:0000256" key="1">
    <source>
        <dbReference type="SAM" id="Phobius"/>
    </source>
</evidence>
<feature type="transmembrane region" description="Helical" evidence="1">
    <location>
        <begin position="7"/>
        <end position="28"/>
    </location>
</feature>
<accession>A0A0N4X3H0</accession>
<feature type="transmembrane region" description="Helical" evidence="1">
    <location>
        <begin position="40"/>
        <end position="60"/>
    </location>
</feature>
<name>A0A0N4X3H0_HAEPC</name>
<protein>
    <submittedName>
        <fullName evidence="2">Serpentine receptor class gamma</fullName>
    </submittedName>
</protein>
<evidence type="ECO:0000313" key="2">
    <source>
        <dbReference type="WBParaSite" id="HPLM_0001891201-mRNA-1"/>
    </source>
</evidence>